<dbReference type="AlphaFoldDB" id="D2A3C9"/>
<evidence type="ECO:0008006" key="4">
    <source>
        <dbReference type="Google" id="ProtNLM"/>
    </source>
</evidence>
<dbReference type="PhylomeDB" id="D2A3C9"/>
<keyword evidence="3" id="KW-1185">Reference proteome</keyword>
<protein>
    <recommendedName>
        <fullName evidence="4">Protein TsetseEP domain-containing protein</fullName>
    </recommendedName>
</protein>
<dbReference type="OrthoDB" id="6766486at2759"/>
<evidence type="ECO:0000256" key="1">
    <source>
        <dbReference type="SAM" id="SignalP"/>
    </source>
</evidence>
<organism evidence="2 3">
    <name type="scientific">Tribolium castaneum</name>
    <name type="common">Red flour beetle</name>
    <dbReference type="NCBI Taxonomy" id="7070"/>
    <lineage>
        <taxon>Eukaryota</taxon>
        <taxon>Metazoa</taxon>
        <taxon>Ecdysozoa</taxon>
        <taxon>Arthropoda</taxon>
        <taxon>Hexapoda</taxon>
        <taxon>Insecta</taxon>
        <taxon>Pterygota</taxon>
        <taxon>Neoptera</taxon>
        <taxon>Endopterygota</taxon>
        <taxon>Coleoptera</taxon>
        <taxon>Polyphaga</taxon>
        <taxon>Cucujiformia</taxon>
        <taxon>Tenebrionidae</taxon>
        <taxon>Tenebrionidae incertae sedis</taxon>
        <taxon>Tribolium</taxon>
    </lineage>
</organism>
<dbReference type="HOGENOM" id="CLU_1564916_0_0_1"/>
<accession>D2A3C9</accession>
<evidence type="ECO:0000313" key="2">
    <source>
        <dbReference type="EMBL" id="EFA02294.1"/>
    </source>
</evidence>
<name>D2A3C9_TRICA</name>
<feature type="chain" id="PRO_5003027412" description="Protein TsetseEP domain-containing protein" evidence="1">
    <location>
        <begin position="22"/>
        <end position="171"/>
    </location>
</feature>
<dbReference type="KEGG" id="tca:100142319"/>
<dbReference type="InParanoid" id="D2A3C9"/>
<feature type="signal peptide" evidence="1">
    <location>
        <begin position="1"/>
        <end position="21"/>
    </location>
</feature>
<evidence type="ECO:0000313" key="3">
    <source>
        <dbReference type="Proteomes" id="UP000007266"/>
    </source>
</evidence>
<reference evidence="2 3" key="2">
    <citation type="journal article" date="2010" name="Nucleic Acids Res.">
        <title>BeetleBase in 2010: revisions to provide comprehensive genomic information for Tribolium castaneum.</title>
        <authorList>
            <person name="Kim H.S."/>
            <person name="Murphy T."/>
            <person name="Xia J."/>
            <person name="Caragea D."/>
            <person name="Park Y."/>
            <person name="Beeman R.W."/>
            <person name="Lorenzen M.D."/>
            <person name="Butcher S."/>
            <person name="Manak J.R."/>
            <person name="Brown S.J."/>
        </authorList>
    </citation>
    <scope>GENOME REANNOTATION</scope>
    <source>
        <strain evidence="2 3">Georgia GA2</strain>
    </source>
</reference>
<dbReference type="Proteomes" id="UP000007266">
    <property type="component" value="Linkage group 4"/>
</dbReference>
<gene>
    <name evidence="2" type="primary">AUGUSTUS-3.0.2_07958</name>
    <name evidence="2" type="ORF">TcasGA2_TC007958</name>
</gene>
<dbReference type="EMBL" id="KQ971338">
    <property type="protein sequence ID" value="EFA02294.1"/>
    <property type="molecule type" value="Genomic_DNA"/>
</dbReference>
<proteinExistence type="predicted"/>
<sequence length="171" mass="18828">MFSKTLKRFFAAFLLLQVCKADLADDAEAALNVLRQATSDNLNGGFLEHIKMSVEVDTVSLATKGDALNNHQSPKVVNDIVDCVNKQAEEAVNLIYSKSSGLTDRVLKTIYDEEKEIVFCGRADDACLTRVISDIKQKTEAVPTVVHEEIEIDRKAVEEEVVAIKACADKV</sequence>
<keyword evidence="1" id="KW-0732">Signal</keyword>
<reference evidence="2 3" key="1">
    <citation type="journal article" date="2008" name="Nature">
        <title>The genome of the model beetle and pest Tribolium castaneum.</title>
        <authorList>
            <consortium name="Tribolium Genome Sequencing Consortium"/>
            <person name="Richards S."/>
            <person name="Gibbs R.A."/>
            <person name="Weinstock G.M."/>
            <person name="Brown S.J."/>
            <person name="Denell R."/>
            <person name="Beeman R.W."/>
            <person name="Gibbs R."/>
            <person name="Beeman R.W."/>
            <person name="Brown S.J."/>
            <person name="Bucher G."/>
            <person name="Friedrich M."/>
            <person name="Grimmelikhuijzen C.J."/>
            <person name="Klingler M."/>
            <person name="Lorenzen M."/>
            <person name="Richards S."/>
            <person name="Roth S."/>
            <person name="Schroder R."/>
            <person name="Tautz D."/>
            <person name="Zdobnov E.M."/>
            <person name="Muzny D."/>
            <person name="Gibbs R.A."/>
            <person name="Weinstock G.M."/>
            <person name="Attaway T."/>
            <person name="Bell S."/>
            <person name="Buhay C.J."/>
            <person name="Chandrabose M.N."/>
            <person name="Chavez D."/>
            <person name="Clerk-Blankenburg K.P."/>
            <person name="Cree A."/>
            <person name="Dao M."/>
            <person name="Davis C."/>
            <person name="Chacko J."/>
            <person name="Dinh H."/>
            <person name="Dugan-Rocha S."/>
            <person name="Fowler G."/>
            <person name="Garner T.T."/>
            <person name="Garnes J."/>
            <person name="Gnirke A."/>
            <person name="Hawes A."/>
            <person name="Hernandez J."/>
            <person name="Hines S."/>
            <person name="Holder M."/>
            <person name="Hume J."/>
            <person name="Jhangiani S.N."/>
            <person name="Joshi V."/>
            <person name="Khan Z.M."/>
            <person name="Jackson L."/>
            <person name="Kovar C."/>
            <person name="Kowis A."/>
            <person name="Lee S."/>
            <person name="Lewis L.R."/>
            <person name="Margolis J."/>
            <person name="Morgan M."/>
            <person name="Nazareth L.V."/>
            <person name="Nguyen N."/>
            <person name="Okwuonu G."/>
            <person name="Parker D."/>
            <person name="Richards S."/>
            <person name="Ruiz S.J."/>
            <person name="Santibanez J."/>
            <person name="Savard J."/>
            <person name="Scherer S.E."/>
            <person name="Schneider B."/>
            <person name="Sodergren E."/>
            <person name="Tautz D."/>
            <person name="Vattahil S."/>
            <person name="Villasana D."/>
            <person name="White C.S."/>
            <person name="Wright R."/>
            <person name="Park Y."/>
            <person name="Beeman R.W."/>
            <person name="Lord J."/>
            <person name="Oppert B."/>
            <person name="Lorenzen M."/>
            <person name="Brown S."/>
            <person name="Wang L."/>
            <person name="Savard J."/>
            <person name="Tautz D."/>
            <person name="Richards S."/>
            <person name="Weinstock G."/>
            <person name="Gibbs R.A."/>
            <person name="Liu Y."/>
            <person name="Worley K."/>
            <person name="Weinstock G."/>
            <person name="Elsik C.G."/>
            <person name="Reese J.T."/>
            <person name="Elhaik E."/>
            <person name="Landan G."/>
            <person name="Graur D."/>
            <person name="Arensburger P."/>
            <person name="Atkinson P."/>
            <person name="Beeman R.W."/>
            <person name="Beidler J."/>
            <person name="Brown S.J."/>
            <person name="Demuth J.P."/>
            <person name="Drury D.W."/>
            <person name="Du Y.Z."/>
            <person name="Fujiwara H."/>
            <person name="Lorenzen M."/>
            <person name="Maselli V."/>
            <person name="Osanai M."/>
            <person name="Park Y."/>
            <person name="Robertson H.M."/>
            <person name="Tu Z."/>
            <person name="Wang J.J."/>
            <person name="Wang S."/>
            <person name="Richards S."/>
            <person name="Song H."/>
            <person name="Zhang L."/>
            <person name="Sodergren E."/>
            <person name="Werner D."/>
            <person name="Stanke M."/>
            <person name="Morgenstern B."/>
            <person name="Solovyev V."/>
            <person name="Kosarev P."/>
            <person name="Brown G."/>
            <person name="Chen H.C."/>
            <person name="Ermolaeva O."/>
            <person name="Hlavina W."/>
            <person name="Kapustin Y."/>
            <person name="Kiryutin B."/>
            <person name="Kitts P."/>
            <person name="Maglott D."/>
            <person name="Pruitt K."/>
            <person name="Sapojnikov V."/>
            <person name="Souvorov A."/>
            <person name="Mackey A.J."/>
            <person name="Waterhouse R.M."/>
            <person name="Wyder S."/>
            <person name="Zdobnov E.M."/>
            <person name="Zdobnov E.M."/>
            <person name="Wyder S."/>
            <person name="Kriventseva E.V."/>
            <person name="Kadowaki T."/>
            <person name="Bork P."/>
            <person name="Aranda M."/>
            <person name="Bao R."/>
            <person name="Beermann A."/>
            <person name="Berns N."/>
            <person name="Bolognesi R."/>
            <person name="Bonneton F."/>
            <person name="Bopp D."/>
            <person name="Brown S.J."/>
            <person name="Bucher G."/>
            <person name="Butts T."/>
            <person name="Chaumot A."/>
            <person name="Denell R.E."/>
            <person name="Ferrier D.E."/>
            <person name="Friedrich M."/>
            <person name="Gordon C.M."/>
            <person name="Jindra M."/>
            <person name="Klingler M."/>
            <person name="Lan Q."/>
            <person name="Lattorff H.M."/>
            <person name="Laudet V."/>
            <person name="von Levetsow C."/>
            <person name="Liu Z."/>
            <person name="Lutz R."/>
            <person name="Lynch J.A."/>
            <person name="da Fonseca R.N."/>
            <person name="Posnien N."/>
            <person name="Reuter R."/>
            <person name="Roth S."/>
            <person name="Savard J."/>
            <person name="Schinko J.B."/>
            <person name="Schmitt C."/>
            <person name="Schoppmeier M."/>
            <person name="Schroder R."/>
            <person name="Shippy T.D."/>
            <person name="Simonnet F."/>
            <person name="Marques-Souza H."/>
            <person name="Tautz D."/>
            <person name="Tomoyasu Y."/>
            <person name="Trauner J."/>
            <person name="Van der Zee M."/>
            <person name="Vervoort M."/>
            <person name="Wittkopp N."/>
            <person name="Wimmer E.A."/>
            <person name="Yang X."/>
            <person name="Jones A.K."/>
            <person name="Sattelle D.B."/>
            <person name="Ebert P.R."/>
            <person name="Nelson D."/>
            <person name="Scott J.G."/>
            <person name="Beeman R.W."/>
            <person name="Muthukrishnan S."/>
            <person name="Kramer K.J."/>
            <person name="Arakane Y."/>
            <person name="Beeman R.W."/>
            <person name="Zhu Q."/>
            <person name="Hogenkamp D."/>
            <person name="Dixit R."/>
            <person name="Oppert B."/>
            <person name="Jiang H."/>
            <person name="Zou Z."/>
            <person name="Marshall J."/>
            <person name="Elpidina E."/>
            <person name="Vinokurov K."/>
            <person name="Oppert C."/>
            <person name="Zou Z."/>
            <person name="Evans J."/>
            <person name="Lu Z."/>
            <person name="Zhao P."/>
            <person name="Sumathipala N."/>
            <person name="Altincicek B."/>
            <person name="Vilcinskas A."/>
            <person name="Williams M."/>
            <person name="Hultmark D."/>
            <person name="Hetru C."/>
            <person name="Jiang H."/>
            <person name="Grimmelikhuijzen C.J."/>
            <person name="Hauser F."/>
            <person name="Cazzamali G."/>
            <person name="Williamson M."/>
            <person name="Park Y."/>
            <person name="Li B."/>
            <person name="Tanaka Y."/>
            <person name="Predel R."/>
            <person name="Neupert S."/>
            <person name="Schachtner J."/>
            <person name="Verleyen P."/>
            <person name="Raible F."/>
            <person name="Bork P."/>
            <person name="Friedrich M."/>
            <person name="Walden K.K."/>
            <person name="Robertson H.M."/>
            <person name="Angeli S."/>
            <person name="Foret S."/>
            <person name="Bucher G."/>
            <person name="Schuetz S."/>
            <person name="Maleszka R."/>
            <person name="Wimmer E.A."/>
            <person name="Beeman R.W."/>
            <person name="Lorenzen M."/>
            <person name="Tomoyasu Y."/>
            <person name="Miller S.C."/>
            <person name="Grossmann D."/>
            <person name="Bucher G."/>
        </authorList>
    </citation>
    <scope>NUCLEOTIDE SEQUENCE [LARGE SCALE GENOMIC DNA]</scope>
    <source>
        <strain evidence="2 3">Georgia GA2</strain>
    </source>
</reference>